<dbReference type="Pfam" id="PF07686">
    <property type="entry name" value="V-set"/>
    <property type="match status" value="1"/>
</dbReference>
<evidence type="ECO:0000313" key="2">
    <source>
        <dbReference type="EMBL" id="KAL0153311.1"/>
    </source>
</evidence>
<organism evidence="2 3">
    <name type="scientific">Cirrhinus mrigala</name>
    <name type="common">Mrigala</name>
    <dbReference type="NCBI Taxonomy" id="683832"/>
    <lineage>
        <taxon>Eukaryota</taxon>
        <taxon>Metazoa</taxon>
        <taxon>Chordata</taxon>
        <taxon>Craniata</taxon>
        <taxon>Vertebrata</taxon>
        <taxon>Euteleostomi</taxon>
        <taxon>Actinopterygii</taxon>
        <taxon>Neopterygii</taxon>
        <taxon>Teleostei</taxon>
        <taxon>Ostariophysi</taxon>
        <taxon>Cypriniformes</taxon>
        <taxon>Cyprinidae</taxon>
        <taxon>Labeoninae</taxon>
        <taxon>Labeonini</taxon>
        <taxon>Cirrhinus</taxon>
    </lineage>
</organism>
<feature type="non-terminal residue" evidence="2">
    <location>
        <position position="204"/>
    </location>
</feature>
<dbReference type="Gene3D" id="2.60.40.10">
    <property type="entry name" value="Immunoglobulins"/>
    <property type="match status" value="2"/>
</dbReference>
<feature type="domain" description="Immunoglobulin" evidence="1">
    <location>
        <begin position="104"/>
        <end position="204"/>
    </location>
</feature>
<feature type="domain" description="Immunoglobulin" evidence="1">
    <location>
        <begin position="1"/>
        <end position="102"/>
    </location>
</feature>
<dbReference type="SUPFAM" id="SSF48726">
    <property type="entry name" value="Immunoglobulin"/>
    <property type="match status" value="2"/>
</dbReference>
<dbReference type="PANTHER" id="PTHR21063">
    <property type="entry name" value="LFA-3"/>
    <property type="match status" value="1"/>
</dbReference>
<dbReference type="EMBL" id="JAMKFB020000120">
    <property type="protein sequence ID" value="KAL0153311.1"/>
    <property type="molecule type" value="Genomic_DNA"/>
</dbReference>
<gene>
    <name evidence="2" type="ORF">M9458_051390</name>
</gene>
<proteinExistence type="predicted"/>
<dbReference type="InterPro" id="IPR003599">
    <property type="entry name" value="Ig_sub"/>
</dbReference>
<evidence type="ECO:0000313" key="3">
    <source>
        <dbReference type="Proteomes" id="UP001529510"/>
    </source>
</evidence>
<dbReference type="InterPro" id="IPR013783">
    <property type="entry name" value="Ig-like_fold"/>
</dbReference>
<dbReference type="PANTHER" id="PTHR21063:SF4">
    <property type="entry name" value="CD48 ANTIGEN-RELATED"/>
    <property type="match status" value="1"/>
</dbReference>
<protein>
    <recommendedName>
        <fullName evidence="1">Immunoglobulin domain-containing protein</fullName>
    </recommendedName>
</protein>
<dbReference type="InterPro" id="IPR013106">
    <property type="entry name" value="Ig_V-set"/>
</dbReference>
<comment type="caution">
    <text evidence="2">The sequence shown here is derived from an EMBL/GenBank/DDBJ whole genome shotgun (WGS) entry which is preliminary data.</text>
</comment>
<reference evidence="2 3" key="1">
    <citation type="submission" date="2024-05" db="EMBL/GenBank/DDBJ databases">
        <title>Genome sequencing and assembly of Indian major carp, Cirrhinus mrigala (Hamilton, 1822).</title>
        <authorList>
            <person name="Mohindra V."/>
            <person name="Chowdhury L.M."/>
            <person name="Lal K."/>
            <person name="Jena J.K."/>
        </authorList>
    </citation>
    <scope>NUCLEOTIDE SEQUENCE [LARGE SCALE GENOMIC DNA]</scope>
    <source>
        <strain evidence="2">CM1030</strain>
        <tissue evidence="2">Blood</tissue>
    </source>
</reference>
<dbReference type="SMART" id="SM00409">
    <property type="entry name" value="IG"/>
    <property type="match status" value="2"/>
</dbReference>
<accession>A0ABD0MWD7</accession>
<feature type="non-terminal residue" evidence="2">
    <location>
        <position position="1"/>
    </location>
</feature>
<dbReference type="InterPro" id="IPR036179">
    <property type="entry name" value="Ig-like_dom_sf"/>
</dbReference>
<sequence>SVTEGQDVTLKPDYKINEGDVIQWQFGDDKHRTHIAEIRGETRQPFIYDYNAYGRFRDRLDLDETTGSLTIKNTRTAHSGPYTLHIRTRIRTLQQKFFVTVYENVEEKSVNEGSVTLNSDTEIQRDDQILWMFGDQDTVIAQIKGGTGETHDGADGRFRDRLELDEETGSLTITDIETEHTGLYKLLIISSREISCKKFWVSEH</sequence>
<name>A0ABD0MWD7_CIRMR</name>
<evidence type="ECO:0000259" key="1">
    <source>
        <dbReference type="SMART" id="SM00409"/>
    </source>
</evidence>
<keyword evidence="3" id="KW-1185">Reference proteome</keyword>
<dbReference type="AlphaFoldDB" id="A0ABD0MWD7"/>
<dbReference type="Proteomes" id="UP001529510">
    <property type="component" value="Unassembled WGS sequence"/>
</dbReference>